<gene>
    <name evidence="2" type="ORF">FZEAL_1678</name>
</gene>
<proteinExistence type="predicted"/>
<feature type="domain" description="Heterokaryon incompatibility" evidence="1">
    <location>
        <begin position="49"/>
        <end position="215"/>
    </location>
</feature>
<reference evidence="2" key="1">
    <citation type="journal article" date="2020" name="BMC Genomics">
        <title>Correction to: Identification and distribution of gene clusters required for synthesis of sphingolipid metabolism inhibitors in diverse species of the filamentous fungus Fusarium.</title>
        <authorList>
            <person name="Kim H.S."/>
            <person name="Lohmar J.M."/>
            <person name="Busman M."/>
            <person name="Brown D.W."/>
            <person name="Naumann T.A."/>
            <person name="Divon H.H."/>
            <person name="Lysoe E."/>
            <person name="Uhlig S."/>
            <person name="Proctor R.H."/>
        </authorList>
    </citation>
    <scope>NUCLEOTIDE SEQUENCE</scope>
    <source>
        <strain evidence="2">NRRL 22465</strain>
    </source>
</reference>
<evidence type="ECO:0000313" key="2">
    <source>
        <dbReference type="EMBL" id="KAF4982777.1"/>
    </source>
</evidence>
<name>A0A8H4USA6_9HYPO</name>
<organism evidence="2 3">
    <name type="scientific">Fusarium zealandicum</name>
    <dbReference type="NCBI Taxonomy" id="1053134"/>
    <lineage>
        <taxon>Eukaryota</taxon>
        <taxon>Fungi</taxon>
        <taxon>Dikarya</taxon>
        <taxon>Ascomycota</taxon>
        <taxon>Pezizomycotina</taxon>
        <taxon>Sordariomycetes</taxon>
        <taxon>Hypocreomycetidae</taxon>
        <taxon>Hypocreales</taxon>
        <taxon>Nectriaceae</taxon>
        <taxon>Fusarium</taxon>
        <taxon>Fusarium staphyleae species complex</taxon>
    </lineage>
</organism>
<dbReference type="AlphaFoldDB" id="A0A8H4USA6"/>
<evidence type="ECO:0000259" key="1">
    <source>
        <dbReference type="Pfam" id="PF06985"/>
    </source>
</evidence>
<dbReference type="OrthoDB" id="2157530at2759"/>
<dbReference type="InterPro" id="IPR052895">
    <property type="entry name" value="HetReg/Transcr_Mod"/>
</dbReference>
<dbReference type="InterPro" id="IPR010730">
    <property type="entry name" value="HET"/>
</dbReference>
<comment type="caution">
    <text evidence="2">The sequence shown here is derived from an EMBL/GenBank/DDBJ whole genome shotgun (WGS) entry which is preliminary data.</text>
</comment>
<dbReference type="PANTHER" id="PTHR24148:SF64">
    <property type="entry name" value="HETEROKARYON INCOMPATIBILITY DOMAIN-CONTAINING PROTEIN"/>
    <property type="match status" value="1"/>
</dbReference>
<sequence length="630" mass="71862">MALQEIQESFRYYPLDPSEIRLLRVEPEDSDVISCHLEHVELDTQPAFWALSYVWGPREDPQTIRVNGSIFQVTVNLHHALQEYRRQFLSEGADRASSWIWVDAICIDQNNQVEKAIQVPRMSDIYGRCERVLAWLGPVDNEERPGVRQLAERLRQFESLTDHSSLGFTLESSIDAFREMGHADEDVAAEVKCLRQTLQAIGERPWFRRIWILQEAVLAKRAPMLLCGPHELDYNGFFRAWVMLLNPEHDGQLLYTFAACDPTRFIAIETVYKNIIQARRVERQNEELKDTETKEKQCAVDMLELFNETTDLEATVPHDRIYALLGLLDCDPLPVALEPDYTKPFEQICHEFVMFVLAKTLDIRVLNLGTWGKLTGVPSWTPDLRESWMARVNIAPCPGKCFSISEDNKILTMPTIILGRCVSVFGPTEPDPSTGMMPLSAFMEYDGAIIQVASSIRRFTRMKTMAEWFRYHLADMFTEERLDKDPSIEERVMMVYTCMVHNQPLDALDDRFGTREQLRGADGMIRNPTLQKSMMGHSMFVLHDGTPGNLVGDHATAAVGDALCVFPGLSVLFVLRPEADGKCRVLSQASLWKHTGASLPKECLEEYRQSFVEAHHGREAQHAVQLVSLV</sequence>
<keyword evidence="3" id="KW-1185">Reference proteome</keyword>
<evidence type="ECO:0000313" key="3">
    <source>
        <dbReference type="Proteomes" id="UP000635477"/>
    </source>
</evidence>
<dbReference type="Pfam" id="PF06985">
    <property type="entry name" value="HET"/>
    <property type="match status" value="1"/>
</dbReference>
<accession>A0A8H4USA6</accession>
<protein>
    <recommendedName>
        <fullName evidence="1">Heterokaryon incompatibility domain-containing protein</fullName>
    </recommendedName>
</protein>
<reference evidence="2" key="2">
    <citation type="submission" date="2020-05" db="EMBL/GenBank/DDBJ databases">
        <authorList>
            <person name="Kim H.-S."/>
            <person name="Proctor R.H."/>
            <person name="Brown D.W."/>
        </authorList>
    </citation>
    <scope>NUCLEOTIDE SEQUENCE</scope>
    <source>
        <strain evidence="2">NRRL 22465</strain>
    </source>
</reference>
<dbReference type="Proteomes" id="UP000635477">
    <property type="component" value="Unassembled WGS sequence"/>
</dbReference>
<dbReference type="PANTHER" id="PTHR24148">
    <property type="entry name" value="ANKYRIN REPEAT DOMAIN-CONTAINING PROTEIN 39 HOMOLOG-RELATED"/>
    <property type="match status" value="1"/>
</dbReference>
<dbReference type="EMBL" id="JABEYC010000098">
    <property type="protein sequence ID" value="KAF4982777.1"/>
    <property type="molecule type" value="Genomic_DNA"/>
</dbReference>